<evidence type="ECO:0008006" key="4">
    <source>
        <dbReference type="Google" id="ProtNLM"/>
    </source>
</evidence>
<feature type="transmembrane region" description="Helical" evidence="1">
    <location>
        <begin position="95"/>
        <end position="117"/>
    </location>
</feature>
<evidence type="ECO:0000256" key="1">
    <source>
        <dbReference type="SAM" id="Phobius"/>
    </source>
</evidence>
<dbReference type="AlphaFoldDB" id="A0A0L6ZF94"/>
<dbReference type="PATRIC" id="fig|1121318.3.peg.123"/>
<dbReference type="EMBL" id="LHUR01000005">
    <property type="protein sequence ID" value="KOA21453.1"/>
    <property type="molecule type" value="Genomic_DNA"/>
</dbReference>
<feature type="transmembrane region" description="Helical" evidence="1">
    <location>
        <begin position="181"/>
        <end position="200"/>
    </location>
</feature>
<comment type="caution">
    <text evidence="2">The sequence shown here is derived from an EMBL/GenBank/DDBJ whole genome shotgun (WGS) entry which is preliminary data.</text>
</comment>
<keyword evidence="3" id="KW-1185">Reference proteome</keyword>
<protein>
    <recommendedName>
        <fullName evidence="4">Integral membrane protein</fullName>
    </recommendedName>
</protein>
<evidence type="ECO:0000313" key="2">
    <source>
        <dbReference type="EMBL" id="KOA21453.1"/>
    </source>
</evidence>
<feature type="transmembrane region" description="Helical" evidence="1">
    <location>
        <begin position="124"/>
        <end position="145"/>
    </location>
</feature>
<reference evidence="3" key="1">
    <citation type="submission" date="2015-08" db="EMBL/GenBank/DDBJ databases">
        <title>Genome sequence of the strict anaerobe Clostridium homopropionicum LuHBu1 (DSM 5847T).</title>
        <authorList>
            <person name="Poehlein A."/>
            <person name="Beck M."/>
            <person name="Schiel-Bengelsdorf B."/>
            <person name="Bengelsdorf F.R."/>
            <person name="Daniel R."/>
            <person name="Duerre P."/>
        </authorList>
    </citation>
    <scope>NUCLEOTIDE SEQUENCE [LARGE SCALE GENOMIC DNA]</scope>
    <source>
        <strain evidence="3">DSM 5847</strain>
    </source>
</reference>
<dbReference type="Pfam" id="PF07314">
    <property type="entry name" value="Lit"/>
    <property type="match status" value="1"/>
</dbReference>
<organism evidence="2 3">
    <name type="scientific">Clostridium homopropionicum DSM 5847</name>
    <dbReference type="NCBI Taxonomy" id="1121318"/>
    <lineage>
        <taxon>Bacteria</taxon>
        <taxon>Bacillati</taxon>
        <taxon>Bacillota</taxon>
        <taxon>Clostridia</taxon>
        <taxon>Eubacteriales</taxon>
        <taxon>Clostridiaceae</taxon>
        <taxon>Clostridium</taxon>
    </lineage>
</organism>
<dbReference type="Proteomes" id="UP000037043">
    <property type="component" value="Unassembled WGS sequence"/>
</dbReference>
<keyword evidence="1" id="KW-1133">Transmembrane helix</keyword>
<dbReference type="STRING" id="36844.SAMN04488501_105100"/>
<keyword evidence="1" id="KW-0472">Membrane</keyword>
<feature type="transmembrane region" description="Helical" evidence="1">
    <location>
        <begin position="12"/>
        <end position="30"/>
    </location>
</feature>
<evidence type="ECO:0000313" key="3">
    <source>
        <dbReference type="Proteomes" id="UP000037043"/>
    </source>
</evidence>
<gene>
    <name evidence="2" type="ORF">CLHOM_01240</name>
</gene>
<name>A0A0L6ZF94_9CLOT</name>
<keyword evidence="1" id="KW-0812">Transmembrane</keyword>
<dbReference type="NCBIfam" id="TIGR01906">
    <property type="entry name" value="integ_TIGR01906"/>
    <property type="match status" value="1"/>
</dbReference>
<accession>A0A0L6ZF94</accession>
<proteinExistence type="predicted"/>
<dbReference type="RefSeq" id="WP_052219732.1">
    <property type="nucleotide sequence ID" value="NZ_LHUR01000005.1"/>
</dbReference>
<sequence length="209" mass="24567">MNNILNKMLKLIFVIAVILLIFILAVKFTFNFKPLYYFEIENSNIEEFSGLSESKIKENYNYVINYLNSGNEVEFNLPSLPFSDKGKIHFYEVKIIYKALDVILICSLAVIILCLLFNRNFILLLRHASILLLVIPITILIPFIINFDSSFTFFHKLFFRNDYWLFDPNEDPVINILPQDFFFHCALLILLIILISSLILRITTRKIKK</sequence>
<dbReference type="InterPro" id="IPR010178">
    <property type="entry name" value="Lit"/>
</dbReference>